<dbReference type="SMART" id="SM00382">
    <property type="entry name" value="AAA"/>
    <property type="match status" value="2"/>
</dbReference>
<evidence type="ECO:0000313" key="6">
    <source>
        <dbReference type="Proteomes" id="UP001652395"/>
    </source>
</evidence>
<dbReference type="InterPro" id="IPR051309">
    <property type="entry name" value="ABCF_ATPase"/>
</dbReference>
<feature type="domain" description="ABC transporter" evidence="4">
    <location>
        <begin position="3"/>
        <end position="258"/>
    </location>
</feature>
<dbReference type="InterPro" id="IPR032524">
    <property type="entry name" value="ABC_tran_C"/>
</dbReference>
<dbReference type="EMBL" id="JAOQJF010000030">
    <property type="protein sequence ID" value="MCU6800804.1"/>
    <property type="molecule type" value="Genomic_DNA"/>
</dbReference>
<dbReference type="Proteomes" id="UP001652395">
    <property type="component" value="Unassembled WGS sequence"/>
</dbReference>
<sequence length="671" mass="75017">MILSCSSICKSFGSDDILKNASFHIEEHEKAAIVGINGAGKSTLLKIITGELPADSGEVVISKGKTLGYLAQNQDLLSHRTIYDEMLEVKRPVIEMEERLRELEVSMKLADGEELEAMMDTYSRLSHQFDLINGYAWKSEIVGVLKGLGFPEEEFGKQISTLSGGQKTRVSLGKLLLTSPDIILLDEPTNHLDMSSIAWLENYLLNYKGSVIIVAHDRYFLDKIVTKVVELDNGKATIYLGNYSAYSEKRAQMRAIQMKAYLNQQQEIKHQEEVIEKLKSFNREKSIKRAESREKMLNKIEVLEKPTEINDAMDIRLEPNILSGNDVLTVRDLEKSFGPQHLFSHVDFDVKRGERVAIIGDNGTGKTTILKMINGLVTPDHGEITLGSRVHIGYYDQDHQVLHMDKTLFEEISDAYPGMNNTQIRNTLASFLFTGDDAFKRIGDLSGGERGRVSLAKLMLSEANFLILDEPTNHLDITSKEILENALSHYGGTVLYVSHDRYFINKTATRILDLTGGKLLNYIGNYDYYLEKREDMMAAHFGTSSDGTAKAPAAGGSVFSGSVLRTAGAADSGQASVSVQSVSPNSPATDTKLDWKAQKEEQARLRKRQNDLKKVEAEIHDLETRDGEIDALLCDESVFTDVARLMELNKEKEDLAAKLEALYEKWEELAE</sequence>
<keyword evidence="2 5" id="KW-0067">ATP-binding</keyword>
<dbReference type="Pfam" id="PF16326">
    <property type="entry name" value="ABC_tran_CTD"/>
    <property type="match status" value="1"/>
</dbReference>
<evidence type="ECO:0000313" key="5">
    <source>
        <dbReference type="EMBL" id="MCU6800804.1"/>
    </source>
</evidence>
<keyword evidence="1" id="KW-0547">Nucleotide-binding</keyword>
<dbReference type="InterPro" id="IPR017871">
    <property type="entry name" value="ABC_transporter-like_CS"/>
</dbReference>
<dbReference type="Gene3D" id="1.10.287.380">
    <property type="entry name" value="Valyl-tRNA synthetase, C-terminal domain"/>
    <property type="match status" value="1"/>
</dbReference>
<dbReference type="PANTHER" id="PTHR42855:SF2">
    <property type="entry name" value="DRUG RESISTANCE ABC TRANSPORTER,ATP-BINDING PROTEIN"/>
    <property type="match status" value="1"/>
</dbReference>
<dbReference type="GO" id="GO:0005524">
    <property type="term" value="F:ATP binding"/>
    <property type="evidence" value="ECO:0007669"/>
    <property type="project" value="UniProtKB-KW"/>
</dbReference>
<dbReference type="Pfam" id="PF12848">
    <property type="entry name" value="ABC_tran_Xtn"/>
    <property type="match status" value="1"/>
</dbReference>
<feature type="coiled-coil region" evidence="3">
    <location>
        <begin position="598"/>
        <end position="669"/>
    </location>
</feature>
<evidence type="ECO:0000256" key="3">
    <source>
        <dbReference type="SAM" id="Coils"/>
    </source>
</evidence>
<feature type="domain" description="ABC transporter" evidence="4">
    <location>
        <begin position="328"/>
        <end position="541"/>
    </location>
</feature>
<dbReference type="InterPro" id="IPR037118">
    <property type="entry name" value="Val-tRNA_synth_C_sf"/>
</dbReference>
<dbReference type="PROSITE" id="PS00211">
    <property type="entry name" value="ABC_TRANSPORTER_1"/>
    <property type="match status" value="1"/>
</dbReference>
<keyword evidence="3" id="KW-0175">Coiled coil</keyword>
<dbReference type="InterPro" id="IPR003593">
    <property type="entry name" value="AAA+_ATPase"/>
</dbReference>
<dbReference type="RefSeq" id="WP_158359621.1">
    <property type="nucleotide sequence ID" value="NZ_JAOQJF010000030.1"/>
</dbReference>
<dbReference type="SUPFAM" id="SSF52540">
    <property type="entry name" value="P-loop containing nucleoside triphosphate hydrolases"/>
    <property type="match status" value="2"/>
</dbReference>
<dbReference type="InterPro" id="IPR032781">
    <property type="entry name" value="ABC_tran_Xtn"/>
</dbReference>
<comment type="caution">
    <text evidence="5">The sequence shown here is derived from an EMBL/GenBank/DDBJ whole genome shotgun (WGS) entry which is preliminary data.</text>
</comment>
<reference evidence="5 6" key="1">
    <citation type="journal article" date="2021" name="ISME Commun">
        <title>Automated analysis of genomic sequences facilitates high-throughput and comprehensive description of bacteria.</title>
        <authorList>
            <person name="Hitch T.C.A."/>
        </authorList>
    </citation>
    <scope>NUCLEOTIDE SEQUENCE [LARGE SCALE GENOMIC DNA]</scope>
    <source>
        <strain evidence="6">f_CCE</strain>
    </source>
</reference>
<protein>
    <submittedName>
        <fullName evidence="5">ABC-F family ATP-binding cassette domain-containing protein</fullName>
    </submittedName>
</protein>
<evidence type="ECO:0000259" key="4">
    <source>
        <dbReference type="PROSITE" id="PS50893"/>
    </source>
</evidence>
<dbReference type="PROSITE" id="PS50893">
    <property type="entry name" value="ABC_TRANSPORTER_2"/>
    <property type="match status" value="2"/>
</dbReference>
<dbReference type="InterPro" id="IPR003439">
    <property type="entry name" value="ABC_transporter-like_ATP-bd"/>
</dbReference>
<dbReference type="Pfam" id="PF00005">
    <property type="entry name" value="ABC_tran"/>
    <property type="match status" value="2"/>
</dbReference>
<keyword evidence="6" id="KW-1185">Reference proteome</keyword>
<dbReference type="CDD" id="cd03221">
    <property type="entry name" value="ABCF_EF-3"/>
    <property type="match status" value="2"/>
</dbReference>
<gene>
    <name evidence="5" type="ORF">OCV69_12865</name>
</gene>
<evidence type="ECO:0000256" key="2">
    <source>
        <dbReference type="ARBA" id="ARBA00022840"/>
    </source>
</evidence>
<accession>A0ABT2V1N7</accession>
<dbReference type="PANTHER" id="PTHR42855">
    <property type="entry name" value="ABC TRANSPORTER ATP-BINDING SUBUNIT"/>
    <property type="match status" value="1"/>
</dbReference>
<proteinExistence type="predicted"/>
<dbReference type="InterPro" id="IPR027417">
    <property type="entry name" value="P-loop_NTPase"/>
</dbReference>
<dbReference type="Gene3D" id="3.40.50.300">
    <property type="entry name" value="P-loop containing nucleotide triphosphate hydrolases"/>
    <property type="match status" value="2"/>
</dbReference>
<organism evidence="5 6">
    <name type="scientific">Alitiscatomonas aceti</name>
    <dbReference type="NCBI Taxonomy" id="2981724"/>
    <lineage>
        <taxon>Bacteria</taxon>
        <taxon>Bacillati</taxon>
        <taxon>Bacillota</taxon>
        <taxon>Clostridia</taxon>
        <taxon>Lachnospirales</taxon>
        <taxon>Lachnospiraceae</taxon>
        <taxon>Alitiscatomonas</taxon>
    </lineage>
</organism>
<name>A0ABT2V1N7_9FIRM</name>
<evidence type="ECO:0000256" key="1">
    <source>
        <dbReference type="ARBA" id="ARBA00022741"/>
    </source>
</evidence>